<dbReference type="Proteomes" id="UP001161247">
    <property type="component" value="Chromosome 4"/>
</dbReference>
<keyword evidence="3" id="KW-1185">Reference proteome</keyword>
<evidence type="ECO:0000256" key="1">
    <source>
        <dbReference type="SAM" id="Phobius"/>
    </source>
</evidence>
<keyword evidence="1" id="KW-0472">Membrane</keyword>
<reference evidence="2" key="1">
    <citation type="submission" date="2023-03" db="EMBL/GenBank/DDBJ databases">
        <authorList>
            <person name="Julca I."/>
        </authorList>
    </citation>
    <scope>NUCLEOTIDE SEQUENCE</scope>
</reference>
<dbReference type="InterPro" id="IPR010903">
    <property type="entry name" value="DUF1517"/>
</dbReference>
<accession>A0AAV1D3S2</accession>
<dbReference type="Pfam" id="PF07466">
    <property type="entry name" value="DUF1517"/>
    <property type="match status" value="1"/>
</dbReference>
<gene>
    <name evidence="2" type="ORF">OLC1_LOCUS11898</name>
</gene>
<keyword evidence="1" id="KW-1133">Transmembrane helix</keyword>
<dbReference type="GO" id="GO:0009507">
    <property type="term" value="C:chloroplast"/>
    <property type="evidence" value="ECO:0007669"/>
    <property type="project" value="TreeGrafter"/>
</dbReference>
<organism evidence="2 3">
    <name type="scientific">Oldenlandia corymbosa var. corymbosa</name>
    <dbReference type="NCBI Taxonomy" id="529605"/>
    <lineage>
        <taxon>Eukaryota</taxon>
        <taxon>Viridiplantae</taxon>
        <taxon>Streptophyta</taxon>
        <taxon>Embryophyta</taxon>
        <taxon>Tracheophyta</taxon>
        <taxon>Spermatophyta</taxon>
        <taxon>Magnoliopsida</taxon>
        <taxon>eudicotyledons</taxon>
        <taxon>Gunneridae</taxon>
        <taxon>Pentapetalae</taxon>
        <taxon>asterids</taxon>
        <taxon>lamiids</taxon>
        <taxon>Gentianales</taxon>
        <taxon>Rubiaceae</taxon>
        <taxon>Rubioideae</taxon>
        <taxon>Spermacoceae</taxon>
        <taxon>Hedyotis-Oldenlandia complex</taxon>
        <taxon>Oldenlandia</taxon>
    </lineage>
</organism>
<sequence>MGFTLDRAFSMAPKRWNKHGRGNEESSKTVLWQNKFPNFALKETRKTLQNPAAVAAVLGLLLLVYYPSPALASSGGVMGGDSISSSSSSTDYSSSSGYSSSSWTHYNDYSSYSAKNGSSSSSSGEQAGGELGFILLLIIVVILFVVLLNYCSPKISVVKLQVGLMGSARSLQRDLDLIAKSANTSTKEGLSFVLTETISTLLRHPEYCISAYSSVDVKNSIVRVKELFNKLSIEERRKFDEDTPVNVDNIKKRSSNGQTASGPNDDNDYIVVTILVAAEDLSRLPTINTSLDLKEALQKLASVPSSQTQAVQVLWTPQLEGDVLSKQDFLKDYPLLRPLIPLST</sequence>
<feature type="transmembrane region" description="Helical" evidence="1">
    <location>
        <begin position="131"/>
        <end position="151"/>
    </location>
</feature>
<evidence type="ECO:0000313" key="2">
    <source>
        <dbReference type="EMBL" id="CAI9102566.1"/>
    </source>
</evidence>
<protein>
    <submittedName>
        <fullName evidence="2">OLC1v1000856C1</fullName>
    </submittedName>
</protein>
<name>A0AAV1D3S2_OLDCO</name>
<dbReference type="EMBL" id="OX459121">
    <property type="protein sequence ID" value="CAI9102566.1"/>
    <property type="molecule type" value="Genomic_DNA"/>
</dbReference>
<dbReference type="InterPro" id="IPR053023">
    <property type="entry name" value="FLAP_modulator"/>
</dbReference>
<keyword evidence="1" id="KW-0812">Transmembrane</keyword>
<dbReference type="PANTHER" id="PTHR33975">
    <property type="entry name" value="MYELIN-ASSOCIATED OLIGODENDROCYTE BASIC PROTEIN"/>
    <property type="match status" value="1"/>
</dbReference>
<feature type="transmembrane region" description="Helical" evidence="1">
    <location>
        <begin position="51"/>
        <end position="68"/>
    </location>
</feature>
<proteinExistence type="predicted"/>
<dbReference type="AlphaFoldDB" id="A0AAV1D3S2"/>
<dbReference type="PANTHER" id="PTHR33975:SF2">
    <property type="entry name" value="MYELIN-ASSOCIATED OLIGODENDROCYTE BASIC PROTEIN"/>
    <property type="match status" value="1"/>
</dbReference>
<evidence type="ECO:0000313" key="3">
    <source>
        <dbReference type="Proteomes" id="UP001161247"/>
    </source>
</evidence>